<dbReference type="InterPro" id="IPR011856">
    <property type="entry name" value="tRNA_endonuc-like_dom_sf"/>
</dbReference>
<gene>
    <name evidence="3" type="ORF">LU297_05955</name>
</gene>
<dbReference type="PANTHER" id="PTHR34039:SF1">
    <property type="entry name" value="UPF0102 PROTEIN YRAN"/>
    <property type="match status" value="1"/>
</dbReference>
<evidence type="ECO:0000313" key="3">
    <source>
        <dbReference type="EMBL" id="UXZ04159.1"/>
    </source>
</evidence>
<proteinExistence type="inferred from homology"/>
<protein>
    <recommendedName>
        <fullName evidence="2">UPF0102 protein LU297_05955</fullName>
    </recommendedName>
</protein>
<dbReference type="RefSeq" id="WP_263075641.1">
    <property type="nucleotide sequence ID" value="NZ_CP089977.1"/>
</dbReference>
<dbReference type="SUPFAM" id="SSF52980">
    <property type="entry name" value="Restriction endonuclease-like"/>
    <property type="match status" value="1"/>
</dbReference>
<accession>A0ABY6F2A3</accession>
<dbReference type="InterPro" id="IPR003509">
    <property type="entry name" value="UPF0102_YraN-like"/>
</dbReference>
<sequence>MPILADTKTAKQKMGDFYEMQACQLFIRQGLRVCQTNYVVAGVGEIDIIAEHHQLVRGRQQSCLVFAEVRSRKAGRYADALASVTPAKQRKIIQSAECFLQQNPQYQDWACRFDVVGFVIDYQGVVLSCDWIENAFLAE</sequence>
<name>A0ABY6F2A3_9GAMM</name>
<dbReference type="EMBL" id="CP089977">
    <property type="protein sequence ID" value="UXZ04159.1"/>
    <property type="molecule type" value="Genomic_DNA"/>
</dbReference>
<dbReference type="Pfam" id="PF02021">
    <property type="entry name" value="UPF0102"/>
    <property type="match status" value="1"/>
</dbReference>
<dbReference type="InterPro" id="IPR011335">
    <property type="entry name" value="Restrct_endonuc-II-like"/>
</dbReference>
<organism evidence="3 4">
    <name type="scientific">Moraxella nasicaprae</name>
    <dbReference type="NCBI Taxonomy" id="2904122"/>
    <lineage>
        <taxon>Bacteria</taxon>
        <taxon>Pseudomonadati</taxon>
        <taxon>Pseudomonadota</taxon>
        <taxon>Gammaproteobacteria</taxon>
        <taxon>Moraxellales</taxon>
        <taxon>Moraxellaceae</taxon>
        <taxon>Moraxella</taxon>
    </lineage>
</organism>
<dbReference type="NCBIfam" id="TIGR00252">
    <property type="entry name" value="YraN family protein"/>
    <property type="match status" value="1"/>
</dbReference>
<dbReference type="Gene3D" id="3.40.1350.10">
    <property type="match status" value="1"/>
</dbReference>
<dbReference type="PANTHER" id="PTHR34039">
    <property type="entry name" value="UPF0102 PROTEIN YRAN"/>
    <property type="match status" value="1"/>
</dbReference>
<dbReference type="Proteomes" id="UP001063782">
    <property type="component" value="Chromosome"/>
</dbReference>
<dbReference type="NCBIfam" id="NF009150">
    <property type="entry name" value="PRK12497.1-3"/>
    <property type="match status" value="1"/>
</dbReference>
<keyword evidence="4" id="KW-1185">Reference proteome</keyword>
<evidence type="ECO:0000256" key="2">
    <source>
        <dbReference type="HAMAP-Rule" id="MF_00048"/>
    </source>
</evidence>
<evidence type="ECO:0000256" key="1">
    <source>
        <dbReference type="ARBA" id="ARBA00006738"/>
    </source>
</evidence>
<comment type="similarity">
    <text evidence="1 2">Belongs to the UPF0102 family.</text>
</comment>
<reference evidence="3" key="1">
    <citation type="submission" date="2021-12" db="EMBL/GenBank/DDBJ databases">
        <title>taxonomy of Moraxella sp. ZY201224.</title>
        <authorList>
            <person name="Li F."/>
        </authorList>
    </citation>
    <scope>NUCLEOTIDE SEQUENCE</scope>
    <source>
        <strain evidence="3">ZY201224</strain>
    </source>
</reference>
<evidence type="ECO:0000313" key="4">
    <source>
        <dbReference type="Proteomes" id="UP001063782"/>
    </source>
</evidence>
<dbReference type="HAMAP" id="MF_00048">
    <property type="entry name" value="UPF0102"/>
    <property type="match status" value="1"/>
</dbReference>